<dbReference type="PANTHER" id="PTHR21661:SF35">
    <property type="entry name" value="EPOXIDE HYDROLASE"/>
    <property type="match status" value="1"/>
</dbReference>
<name>A0A9P7AD60_9AGAM</name>
<evidence type="ECO:0000256" key="1">
    <source>
        <dbReference type="ARBA" id="ARBA00010088"/>
    </source>
</evidence>
<dbReference type="Gene3D" id="3.40.50.1820">
    <property type="entry name" value="alpha/beta hydrolase"/>
    <property type="match status" value="1"/>
</dbReference>
<evidence type="ECO:0000313" key="6">
    <source>
        <dbReference type="EMBL" id="KAG1785961.1"/>
    </source>
</evidence>
<dbReference type="PIRSF" id="PIRSF001112">
    <property type="entry name" value="Epoxide_hydrolase"/>
    <property type="match status" value="1"/>
</dbReference>
<organism evidence="6 7">
    <name type="scientific">Suillus plorans</name>
    <dbReference type="NCBI Taxonomy" id="116603"/>
    <lineage>
        <taxon>Eukaryota</taxon>
        <taxon>Fungi</taxon>
        <taxon>Dikarya</taxon>
        <taxon>Basidiomycota</taxon>
        <taxon>Agaricomycotina</taxon>
        <taxon>Agaricomycetes</taxon>
        <taxon>Agaricomycetidae</taxon>
        <taxon>Boletales</taxon>
        <taxon>Suillineae</taxon>
        <taxon>Suillaceae</taxon>
        <taxon>Suillus</taxon>
    </lineage>
</organism>
<dbReference type="InterPro" id="IPR029058">
    <property type="entry name" value="AB_hydrolase_fold"/>
</dbReference>
<dbReference type="GO" id="GO:0097176">
    <property type="term" value="P:epoxide metabolic process"/>
    <property type="evidence" value="ECO:0007669"/>
    <property type="project" value="TreeGrafter"/>
</dbReference>
<evidence type="ECO:0000259" key="5">
    <source>
        <dbReference type="Pfam" id="PF06441"/>
    </source>
</evidence>
<comment type="similarity">
    <text evidence="1">Belongs to the peptidase S33 family.</text>
</comment>
<comment type="caution">
    <text evidence="6">The sequence shown here is derived from an EMBL/GenBank/DDBJ whole genome shotgun (WGS) entry which is preliminary data.</text>
</comment>
<dbReference type="AlphaFoldDB" id="A0A9P7AD60"/>
<dbReference type="EMBL" id="JABBWE010000100">
    <property type="protein sequence ID" value="KAG1785961.1"/>
    <property type="molecule type" value="Genomic_DNA"/>
</dbReference>
<dbReference type="PANTHER" id="PTHR21661">
    <property type="entry name" value="EPOXIDE HYDROLASE 1-RELATED"/>
    <property type="match status" value="1"/>
</dbReference>
<dbReference type="PRINTS" id="PR00412">
    <property type="entry name" value="EPOXHYDRLASE"/>
</dbReference>
<dbReference type="OrthoDB" id="7130006at2759"/>
<dbReference type="GO" id="GO:0004301">
    <property type="term" value="F:epoxide hydrolase activity"/>
    <property type="evidence" value="ECO:0007669"/>
    <property type="project" value="TreeGrafter"/>
</dbReference>
<feature type="active site" description="Proton acceptor" evidence="4">
    <location>
        <position position="373"/>
    </location>
</feature>
<evidence type="ECO:0000256" key="4">
    <source>
        <dbReference type="PIRSR" id="PIRSR001112-1"/>
    </source>
</evidence>
<keyword evidence="3 6" id="KW-0378">Hydrolase</keyword>
<dbReference type="GeneID" id="64603256"/>
<proteinExistence type="inferred from homology"/>
<gene>
    <name evidence="6" type="ORF">HD556DRAFT_1531275</name>
</gene>
<dbReference type="InterPro" id="IPR010497">
    <property type="entry name" value="Epoxide_hydro_N"/>
</dbReference>
<dbReference type="InterPro" id="IPR000639">
    <property type="entry name" value="Epox_hydrolase-like"/>
</dbReference>
<dbReference type="RefSeq" id="XP_041153443.1">
    <property type="nucleotide sequence ID" value="XM_041309492.1"/>
</dbReference>
<evidence type="ECO:0000313" key="7">
    <source>
        <dbReference type="Proteomes" id="UP000719766"/>
    </source>
</evidence>
<evidence type="ECO:0000256" key="2">
    <source>
        <dbReference type="ARBA" id="ARBA00022797"/>
    </source>
</evidence>
<feature type="active site" description="Proton donor" evidence="4">
    <location>
        <position position="319"/>
    </location>
</feature>
<dbReference type="InterPro" id="IPR016292">
    <property type="entry name" value="Epoxide_hydrolase"/>
</dbReference>
<dbReference type="Proteomes" id="UP000719766">
    <property type="component" value="Unassembled WGS sequence"/>
</dbReference>
<accession>A0A9P7AD60</accession>
<sequence length="408" mass="46426">MPSETPFQINIPDEKLRILRAKLELATFPNELQGIEWNHGPPLADMKRLVERWKNGYDWRKYEKELNQELPMFTRDIDVDGFGALNIHYVHKKSETVDAIPLLFCHGWPGSFIEIRGILSLLTASSPKHPSFHVVALSLPGFGFSEGAHKPGFGLDQYAEVTHKLMISLGYNEYVTQGGDWGFVASDVSQVTRRMAAKYGGKHVKAWHTNFPMADPPTWKSPLSFLSYLLTPYSAEEKAGFERTAWYRNKGSGYFVEQRSFPQTLAYSLTDSPVALLAWIYEKLVTWTDDYRWTDDQVLTWISIYWFSRAGPGAAHRIYSEVYSDFYDIGRTSYPTIPLGASYYPKELLVFPSAWFRRVNNVVIESHHKTGGHFAASERPEELVEDVRKMFAKGGPAFAIVPGKSGYA</sequence>
<feature type="active site" description="Nucleophile" evidence="4">
    <location>
        <position position="180"/>
    </location>
</feature>
<protein>
    <submittedName>
        <fullName evidence="6">Alpha/Beta hydrolase protein</fullName>
    </submittedName>
</protein>
<keyword evidence="2" id="KW-0058">Aromatic hydrocarbons catabolism</keyword>
<dbReference type="Pfam" id="PF06441">
    <property type="entry name" value="EHN"/>
    <property type="match status" value="1"/>
</dbReference>
<dbReference type="SUPFAM" id="SSF53474">
    <property type="entry name" value="alpha/beta-Hydrolases"/>
    <property type="match status" value="1"/>
</dbReference>
<feature type="domain" description="Epoxide hydrolase N-terminal" evidence="5">
    <location>
        <begin position="5"/>
        <end position="115"/>
    </location>
</feature>
<reference evidence="6" key="1">
    <citation type="journal article" date="2020" name="New Phytol.">
        <title>Comparative genomics reveals dynamic genome evolution in host specialist ectomycorrhizal fungi.</title>
        <authorList>
            <person name="Lofgren L.A."/>
            <person name="Nguyen N.H."/>
            <person name="Vilgalys R."/>
            <person name="Ruytinx J."/>
            <person name="Liao H.L."/>
            <person name="Branco S."/>
            <person name="Kuo A."/>
            <person name="LaButti K."/>
            <person name="Lipzen A."/>
            <person name="Andreopoulos W."/>
            <person name="Pangilinan J."/>
            <person name="Riley R."/>
            <person name="Hundley H."/>
            <person name="Na H."/>
            <person name="Barry K."/>
            <person name="Grigoriev I.V."/>
            <person name="Stajich J.E."/>
            <person name="Kennedy P.G."/>
        </authorList>
    </citation>
    <scope>NUCLEOTIDE SEQUENCE</scope>
    <source>
        <strain evidence="6">S12</strain>
    </source>
</reference>
<evidence type="ECO:0000256" key="3">
    <source>
        <dbReference type="ARBA" id="ARBA00022801"/>
    </source>
</evidence>
<keyword evidence="7" id="KW-1185">Reference proteome</keyword>